<feature type="domain" description="HIRAN" evidence="3">
    <location>
        <begin position="14"/>
        <end position="71"/>
    </location>
</feature>
<accession>A0A8B6BR94</accession>
<organism evidence="4 5">
    <name type="scientific">Mytilus galloprovincialis</name>
    <name type="common">Mediterranean mussel</name>
    <dbReference type="NCBI Taxonomy" id="29158"/>
    <lineage>
        <taxon>Eukaryota</taxon>
        <taxon>Metazoa</taxon>
        <taxon>Spiralia</taxon>
        <taxon>Lophotrochozoa</taxon>
        <taxon>Mollusca</taxon>
        <taxon>Bivalvia</taxon>
        <taxon>Autobranchia</taxon>
        <taxon>Pteriomorphia</taxon>
        <taxon>Mytilida</taxon>
        <taxon>Mytiloidea</taxon>
        <taxon>Mytilidae</taxon>
        <taxon>Mytilinae</taxon>
        <taxon>Mytilus</taxon>
    </lineage>
</organism>
<evidence type="ECO:0000256" key="1">
    <source>
        <dbReference type="ARBA" id="ARBA00022723"/>
    </source>
</evidence>
<proteinExistence type="predicted"/>
<sequence>DTKMKQFTIRPLLAVGMHHYGRRKLSVGSNCHLEAEPLNKYDSNAVAIYDGPRKVGNLKREYAAAISSVIKISGKVALCN</sequence>
<keyword evidence="1" id="KW-0479">Metal-binding</keyword>
<evidence type="ECO:0000256" key="2">
    <source>
        <dbReference type="ARBA" id="ARBA00022801"/>
    </source>
</evidence>
<evidence type="ECO:0000313" key="4">
    <source>
        <dbReference type="EMBL" id="VDH94362.1"/>
    </source>
</evidence>
<reference evidence="4" key="1">
    <citation type="submission" date="2018-11" db="EMBL/GenBank/DDBJ databases">
        <authorList>
            <person name="Alioto T."/>
            <person name="Alioto T."/>
        </authorList>
    </citation>
    <scope>NUCLEOTIDE SEQUENCE</scope>
</reference>
<keyword evidence="2" id="KW-0378">Hydrolase</keyword>
<dbReference type="Proteomes" id="UP000596742">
    <property type="component" value="Unassembled WGS sequence"/>
</dbReference>
<dbReference type="GO" id="GO:0016818">
    <property type="term" value="F:hydrolase activity, acting on acid anhydrides, in phosphorus-containing anhydrides"/>
    <property type="evidence" value="ECO:0007669"/>
    <property type="project" value="InterPro"/>
</dbReference>
<comment type="caution">
    <text evidence="4">The sequence shown here is derived from an EMBL/GenBank/DDBJ whole genome shotgun (WGS) entry which is preliminary data.</text>
</comment>
<dbReference type="AlphaFoldDB" id="A0A8B6BR94"/>
<evidence type="ECO:0000259" key="3">
    <source>
        <dbReference type="Pfam" id="PF08797"/>
    </source>
</evidence>
<dbReference type="GO" id="GO:0003676">
    <property type="term" value="F:nucleic acid binding"/>
    <property type="evidence" value="ECO:0007669"/>
    <property type="project" value="InterPro"/>
</dbReference>
<protein>
    <recommendedName>
        <fullName evidence="3">HIRAN domain-containing protein</fullName>
    </recommendedName>
</protein>
<dbReference type="Pfam" id="PF08797">
    <property type="entry name" value="HIRAN"/>
    <property type="match status" value="1"/>
</dbReference>
<keyword evidence="5" id="KW-1185">Reference proteome</keyword>
<dbReference type="GO" id="GO:0008270">
    <property type="term" value="F:zinc ion binding"/>
    <property type="evidence" value="ECO:0007669"/>
    <property type="project" value="InterPro"/>
</dbReference>
<dbReference type="Gene3D" id="3.30.70.2330">
    <property type="match status" value="1"/>
</dbReference>
<feature type="non-terminal residue" evidence="4">
    <location>
        <position position="1"/>
    </location>
</feature>
<evidence type="ECO:0000313" key="5">
    <source>
        <dbReference type="Proteomes" id="UP000596742"/>
    </source>
</evidence>
<dbReference type="EMBL" id="UYJE01000586">
    <property type="protein sequence ID" value="VDH94362.1"/>
    <property type="molecule type" value="Genomic_DNA"/>
</dbReference>
<dbReference type="InterPro" id="IPR014905">
    <property type="entry name" value="HIRAN"/>
</dbReference>
<gene>
    <name evidence="4" type="ORF">MGAL_10B054681</name>
</gene>
<name>A0A8B6BR94_MYTGA</name>